<accession>A0A229UST4</accession>
<dbReference type="InterPro" id="IPR018755">
    <property type="entry name" value="Phage_Mu_Gp48"/>
</dbReference>
<sequence>MRDHPTIHQGMTDYLPHYYRESPITQNLLDREADELASLNSAIFGIIEQWFVETATWGLAACERVLGIVTDPLKPLDQRRSVIKSKLRGTGTITVELIQNVAESYANGTVQIIEDYPHYTVTIKFISTRGIPANLEDIRNALREIIPAHLAVVFEFTYLTWGELDSEELSWDAFDTLGLTWNELEVYRAN</sequence>
<dbReference type="RefSeq" id="WP_094014670.1">
    <property type="nucleotide sequence ID" value="NZ_NMQW01000014.1"/>
</dbReference>
<dbReference type="AlphaFoldDB" id="A0A229UST4"/>
<protein>
    <submittedName>
        <fullName evidence="1">Phage portal protein</fullName>
    </submittedName>
</protein>
<organism evidence="1 2">
    <name type="scientific">Paenibacillus rigui</name>
    <dbReference type="NCBI Taxonomy" id="554312"/>
    <lineage>
        <taxon>Bacteria</taxon>
        <taxon>Bacillati</taxon>
        <taxon>Bacillota</taxon>
        <taxon>Bacilli</taxon>
        <taxon>Bacillales</taxon>
        <taxon>Paenibacillaceae</taxon>
        <taxon>Paenibacillus</taxon>
    </lineage>
</organism>
<gene>
    <name evidence="1" type="ORF">CF651_09770</name>
</gene>
<evidence type="ECO:0000313" key="1">
    <source>
        <dbReference type="EMBL" id="OXM86454.1"/>
    </source>
</evidence>
<dbReference type="EMBL" id="NMQW01000014">
    <property type="protein sequence ID" value="OXM86454.1"/>
    <property type="molecule type" value="Genomic_DNA"/>
</dbReference>
<proteinExistence type="predicted"/>
<dbReference type="OrthoDB" id="1629754at2"/>
<keyword evidence="2" id="KW-1185">Reference proteome</keyword>
<reference evidence="1 2" key="1">
    <citation type="submission" date="2017-07" db="EMBL/GenBank/DDBJ databases">
        <title>Genome sequencing and assembly of Paenibacillus rigui.</title>
        <authorList>
            <person name="Mayilraj S."/>
        </authorList>
    </citation>
    <scope>NUCLEOTIDE SEQUENCE [LARGE SCALE GENOMIC DNA]</scope>
    <source>
        <strain evidence="1 2">JCM 16352</strain>
    </source>
</reference>
<dbReference type="Pfam" id="PF10076">
    <property type="entry name" value="Phage_Mu_Gp48"/>
    <property type="match status" value="1"/>
</dbReference>
<name>A0A229UST4_9BACL</name>
<comment type="caution">
    <text evidence="1">The sequence shown here is derived from an EMBL/GenBank/DDBJ whole genome shotgun (WGS) entry which is preliminary data.</text>
</comment>
<evidence type="ECO:0000313" key="2">
    <source>
        <dbReference type="Proteomes" id="UP000215509"/>
    </source>
</evidence>
<dbReference type="Proteomes" id="UP000215509">
    <property type="component" value="Unassembled WGS sequence"/>
</dbReference>